<evidence type="ECO:0000256" key="3">
    <source>
        <dbReference type="ARBA" id="ARBA00022692"/>
    </source>
</evidence>
<evidence type="ECO:0000313" key="9">
    <source>
        <dbReference type="Proteomes" id="UP000435304"/>
    </source>
</evidence>
<gene>
    <name evidence="8" type="ORF">GC722_16540</name>
</gene>
<dbReference type="PANTHER" id="PTHR38459:SF1">
    <property type="entry name" value="PROPHAGE BACTOPRENOL-LINKED GLUCOSE TRANSLOCASE HOMOLOG"/>
    <property type="match status" value="1"/>
</dbReference>
<dbReference type="InterPro" id="IPR007267">
    <property type="entry name" value="GtrA_DPMS_TM"/>
</dbReference>
<protein>
    <submittedName>
        <fullName evidence="8">GtrA family protein</fullName>
    </submittedName>
</protein>
<dbReference type="RefSeq" id="WP_156611865.1">
    <property type="nucleotide sequence ID" value="NZ_WPCU01000010.1"/>
</dbReference>
<feature type="transmembrane region" description="Helical" evidence="6">
    <location>
        <begin position="83"/>
        <end position="108"/>
    </location>
</feature>
<dbReference type="Proteomes" id="UP000435304">
    <property type="component" value="Unassembled WGS sequence"/>
</dbReference>
<keyword evidence="9" id="KW-1185">Reference proteome</keyword>
<reference evidence="8 9" key="1">
    <citation type="submission" date="2019-12" db="EMBL/GenBank/DDBJ databases">
        <title>Auraticoccus cholistani sp. nov., an actinomycete isolated from soil of Cholistan desert.</title>
        <authorList>
            <person name="Cheema M.T."/>
        </authorList>
    </citation>
    <scope>NUCLEOTIDE SEQUENCE [LARGE SCALE GENOMIC DNA]</scope>
    <source>
        <strain evidence="8 9">F435</strain>
    </source>
</reference>
<comment type="caution">
    <text evidence="8">The sequence shown here is derived from an EMBL/GenBank/DDBJ whole genome shotgun (WGS) entry which is preliminary data.</text>
</comment>
<keyword evidence="5 6" id="KW-0472">Membrane</keyword>
<evidence type="ECO:0000256" key="2">
    <source>
        <dbReference type="ARBA" id="ARBA00009399"/>
    </source>
</evidence>
<dbReference type="GO" id="GO:0005886">
    <property type="term" value="C:plasma membrane"/>
    <property type="evidence" value="ECO:0007669"/>
    <property type="project" value="TreeGrafter"/>
</dbReference>
<dbReference type="GO" id="GO:0000271">
    <property type="term" value="P:polysaccharide biosynthetic process"/>
    <property type="evidence" value="ECO:0007669"/>
    <property type="project" value="InterPro"/>
</dbReference>
<keyword evidence="4 6" id="KW-1133">Transmembrane helix</keyword>
<dbReference type="EMBL" id="WPCU01000010">
    <property type="protein sequence ID" value="MVA77612.1"/>
    <property type="molecule type" value="Genomic_DNA"/>
</dbReference>
<accession>A0A6A9V1Y9</accession>
<keyword evidence="3 6" id="KW-0812">Transmembrane</keyword>
<evidence type="ECO:0000313" key="8">
    <source>
        <dbReference type="EMBL" id="MVA77612.1"/>
    </source>
</evidence>
<dbReference type="Pfam" id="PF04138">
    <property type="entry name" value="GtrA_DPMS_TM"/>
    <property type="match status" value="1"/>
</dbReference>
<feature type="domain" description="GtrA/DPMS transmembrane" evidence="7">
    <location>
        <begin position="13"/>
        <end position="141"/>
    </location>
</feature>
<proteinExistence type="inferred from homology"/>
<evidence type="ECO:0000256" key="4">
    <source>
        <dbReference type="ARBA" id="ARBA00022989"/>
    </source>
</evidence>
<evidence type="ECO:0000256" key="1">
    <source>
        <dbReference type="ARBA" id="ARBA00004141"/>
    </source>
</evidence>
<organism evidence="8 9">
    <name type="scientific">Auraticoccus cholistanensis</name>
    <dbReference type="NCBI Taxonomy" id="2656650"/>
    <lineage>
        <taxon>Bacteria</taxon>
        <taxon>Bacillati</taxon>
        <taxon>Actinomycetota</taxon>
        <taxon>Actinomycetes</taxon>
        <taxon>Propionibacteriales</taxon>
        <taxon>Propionibacteriaceae</taxon>
        <taxon>Auraticoccus</taxon>
    </lineage>
</organism>
<name>A0A6A9V1Y9_9ACTN</name>
<dbReference type="InterPro" id="IPR051401">
    <property type="entry name" value="GtrA_CellWall_Glycosyl"/>
</dbReference>
<sequence length="157" mass="16836">MTRASSLGREVVRFAVVGGLTYLVDVGLSNLLLYGAGPVPAPLAEAPLPARATAFLVAMALAWLGNLLWTYGERRTGSPVGSAARYLVVNLVSMLVVLLPTGVTWYLLGLRDPLSYNIATNVVGFALATAFRFWAYRSWVFRPVAEPVAPQPGSDAR</sequence>
<feature type="transmembrane region" description="Helical" evidence="6">
    <location>
        <begin position="114"/>
        <end position="135"/>
    </location>
</feature>
<feature type="transmembrane region" description="Helical" evidence="6">
    <location>
        <begin position="12"/>
        <end position="32"/>
    </location>
</feature>
<dbReference type="AlphaFoldDB" id="A0A6A9V1Y9"/>
<dbReference type="PANTHER" id="PTHR38459">
    <property type="entry name" value="PROPHAGE BACTOPRENOL-LINKED GLUCOSE TRANSLOCASE HOMOLOG"/>
    <property type="match status" value="1"/>
</dbReference>
<feature type="transmembrane region" description="Helical" evidence="6">
    <location>
        <begin position="52"/>
        <end position="71"/>
    </location>
</feature>
<evidence type="ECO:0000256" key="6">
    <source>
        <dbReference type="SAM" id="Phobius"/>
    </source>
</evidence>
<comment type="subcellular location">
    <subcellularLocation>
        <location evidence="1">Membrane</location>
        <topology evidence="1">Multi-pass membrane protein</topology>
    </subcellularLocation>
</comment>
<evidence type="ECO:0000259" key="7">
    <source>
        <dbReference type="Pfam" id="PF04138"/>
    </source>
</evidence>
<evidence type="ECO:0000256" key="5">
    <source>
        <dbReference type="ARBA" id="ARBA00023136"/>
    </source>
</evidence>
<comment type="similarity">
    <text evidence="2">Belongs to the GtrA family.</text>
</comment>